<organism evidence="2 3">
    <name type="scientific">Athelia psychrophila</name>
    <dbReference type="NCBI Taxonomy" id="1759441"/>
    <lineage>
        <taxon>Eukaryota</taxon>
        <taxon>Fungi</taxon>
        <taxon>Dikarya</taxon>
        <taxon>Basidiomycota</taxon>
        <taxon>Agaricomycotina</taxon>
        <taxon>Agaricomycetes</taxon>
        <taxon>Agaricomycetidae</taxon>
        <taxon>Atheliales</taxon>
        <taxon>Atheliaceae</taxon>
        <taxon>Athelia</taxon>
    </lineage>
</organism>
<evidence type="ECO:0000256" key="1">
    <source>
        <dbReference type="SAM" id="Phobius"/>
    </source>
</evidence>
<proteinExistence type="predicted"/>
<evidence type="ECO:0000313" key="2">
    <source>
        <dbReference type="EMBL" id="KZP14899.1"/>
    </source>
</evidence>
<dbReference type="Proteomes" id="UP000076532">
    <property type="component" value="Unassembled WGS sequence"/>
</dbReference>
<keyword evidence="3" id="KW-1185">Reference proteome</keyword>
<protein>
    <submittedName>
        <fullName evidence="2">Uncharacterized protein</fullName>
    </submittedName>
</protein>
<dbReference type="AlphaFoldDB" id="A0A166DNA2"/>
<sequence>MKRSRATVAAGYPSTTSSAVARCAITYSSWFCRSCFPFHPSYFVILLRGIAPVPLIFCFSSVHAIILNLASPTNPTPTQIPTTATEGGKETHHVWRTRTRTHGLRLADAESESAAC</sequence>
<evidence type="ECO:0000313" key="3">
    <source>
        <dbReference type="Proteomes" id="UP000076532"/>
    </source>
</evidence>
<reference evidence="2 3" key="1">
    <citation type="journal article" date="2016" name="Mol. Biol. Evol.">
        <title>Comparative Genomics of Early-Diverging Mushroom-Forming Fungi Provides Insights into the Origins of Lignocellulose Decay Capabilities.</title>
        <authorList>
            <person name="Nagy L.G."/>
            <person name="Riley R."/>
            <person name="Tritt A."/>
            <person name="Adam C."/>
            <person name="Daum C."/>
            <person name="Floudas D."/>
            <person name="Sun H."/>
            <person name="Yadav J.S."/>
            <person name="Pangilinan J."/>
            <person name="Larsson K.H."/>
            <person name="Matsuura K."/>
            <person name="Barry K."/>
            <person name="Labutti K."/>
            <person name="Kuo R."/>
            <person name="Ohm R.A."/>
            <person name="Bhattacharya S.S."/>
            <person name="Shirouzu T."/>
            <person name="Yoshinaga Y."/>
            <person name="Martin F.M."/>
            <person name="Grigoriev I.V."/>
            <person name="Hibbett D.S."/>
        </authorList>
    </citation>
    <scope>NUCLEOTIDE SEQUENCE [LARGE SCALE GENOMIC DNA]</scope>
    <source>
        <strain evidence="2 3">CBS 109695</strain>
    </source>
</reference>
<keyword evidence="1" id="KW-0812">Transmembrane</keyword>
<dbReference type="EMBL" id="KV417611">
    <property type="protein sequence ID" value="KZP14899.1"/>
    <property type="molecule type" value="Genomic_DNA"/>
</dbReference>
<name>A0A166DNA2_9AGAM</name>
<accession>A0A166DNA2</accession>
<keyword evidence="1" id="KW-0472">Membrane</keyword>
<gene>
    <name evidence="2" type="ORF">FIBSPDRAFT_99968</name>
</gene>
<feature type="transmembrane region" description="Helical" evidence="1">
    <location>
        <begin position="45"/>
        <end position="70"/>
    </location>
</feature>
<keyword evidence="1" id="KW-1133">Transmembrane helix</keyword>